<protein>
    <submittedName>
        <fullName evidence="11">Dimethyl sulfoxide reductase DmsA</fullName>
        <ecNumber evidence="11">1.8.5.3</ecNumber>
    </submittedName>
</protein>
<evidence type="ECO:0000256" key="8">
    <source>
        <dbReference type="ARBA" id="ARBA00023014"/>
    </source>
</evidence>
<evidence type="ECO:0000256" key="3">
    <source>
        <dbReference type="ARBA" id="ARBA00022505"/>
    </source>
</evidence>
<keyword evidence="5" id="KW-0732">Signal</keyword>
<dbReference type="EMBL" id="CP155573">
    <property type="protein sequence ID" value="XFO65058.1"/>
    <property type="molecule type" value="Genomic_DNA"/>
</dbReference>
<dbReference type="GO" id="GO:0016491">
    <property type="term" value="F:oxidoreductase activity"/>
    <property type="evidence" value="ECO:0007669"/>
    <property type="project" value="UniProtKB-KW"/>
</dbReference>
<dbReference type="InterPro" id="IPR009010">
    <property type="entry name" value="Asp_de-COase-like_dom_sf"/>
</dbReference>
<name>A0ABZ3II38_9FIRM</name>
<proteinExistence type="inferred from homology"/>
<comment type="cofactor">
    <cofactor evidence="1">
        <name>Mo-bis(molybdopterin guanine dinucleotide)</name>
        <dbReference type="ChEBI" id="CHEBI:60539"/>
    </cofactor>
</comment>
<evidence type="ECO:0000256" key="5">
    <source>
        <dbReference type="ARBA" id="ARBA00022729"/>
    </source>
</evidence>
<dbReference type="Gene3D" id="3.40.50.740">
    <property type="match status" value="2"/>
</dbReference>
<feature type="region of interest" description="Disordered" evidence="9">
    <location>
        <begin position="83"/>
        <end position="106"/>
    </location>
</feature>
<sequence length="854" mass="95182">MEDIIKKIQSYTMSRRSFIGMSACGLAAVSLPGCGLKKVATQQAEELTKKEGKWITAACWHNCGGRCLNKAYVMDGIVVRQKTDDTHTDTPNNPQQRGCARGRSQRHQVFGIDRIKYPMKRKNWEPGGGKKELRGRDEWVRISWDEALDIVSSEIKRVREKYGNNSIFVTGGSEMPRTLGLYGGHSTHWGTSSWGSWRWGPAKFGMQEGYFEHSINDRLDLKNSQLIVLWGGNPAWSAGGNPTYNYLQAKKAGAKFIIIDPIYTDTAETLEAQWIPIRPGTDHVMLLGMAYTLLQEDNPELNPLIDWDFIHRCTVGFDADHMPQGADPEDNLKDYILGTFDGLAKNPEWASEICGVDSQTIRDLALQIAKTKRAALFTAWAASRINNSDSWPQMFMAFGAMTGHMGQSGRMTGVSCHFGTGNGGPNLVKQGGNGLTAIKNPVTDSINDNEMWEAILNGNYTAGYHKQKDINIQLIYHGYNAVLQTRSATNKGIEAHRKVEFVVSHSHFLTTNSKYADIILPATTEWEREGGFGTGNREILIYYTRVTQPLFEAKHDQWMATEIGKRLGLKVEDIYPISEKQQVFNQLAGATVIKEDGSGMETLLTITAADIAEMGVQGKPQQGRITLTEFREKGIYQVERKPGDKYGYIGYEKFRQDPAANPLKTQSGKLEIHSKALAELIKGYGFTEIKPIPTYNKATEGYEDTFKDWNNKVKGDYPLQVINPHYFRRAHSIFDNIPQLREAFPNPVFVSTKDAGERGIKTGDTVLLRSRHGKTLRTAQITERLMPGVVGLPHGAWVDIDEKNGVDKAGADNILTGPIATGQGIGGWNTCNIQLGKWNGEALTPDVKWPQRIV</sequence>
<dbReference type="Gene3D" id="2.20.25.90">
    <property type="entry name" value="ADC-like domains"/>
    <property type="match status" value="1"/>
</dbReference>
<keyword evidence="3" id="KW-0500">Molybdenum</keyword>
<keyword evidence="7" id="KW-0408">Iron</keyword>
<evidence type="ECO:0000313" key="12">
    <source>
        <dbReference type="Proteomes" id="UP000216752"/>
    </source>
</evidence>
<dbReference type="RefSeq" id="WP_094606744.1">
    <property type="nucleotide sequence ID" value="NZ_CP155573.1"/>
</dbReference>
<dbReference type="InterPro" id="IPR006657">
    <property type="entry name" value="MoPterin_dinucl-bd_dom"/>
</dbReference>
<evidence type="ECO:0000256" key="2">
    <source>
        <dbReference type="ARBA" id="ARBA00010312"/>
    </source>
</evidence>
<dbReference type="SUPFAM" id="SSF53706">
    <property type="entry name" value="Formate dehydrogenase/DMSO reductase, domains 1-3"/>
    <property type="match status" value="1"/>
</dbReference>
<evidence type="ECO:0000256" key="7">
    <source>
        <dbReference type="ARBA" id="ARBA00023004"/>
    </source>
</evidence>
<evidence type="ECO:0000313" key="11">
    <source>
        <dbReference type="EMBL" id="XFO65058.1"/>
    </source>
</evidence>
<dbReference type="PANTHER" id="PTHR43742">
    <property type="entry name" value="TRIMETHYLAMINE-N-OXIDE REDUCTASE"/>
    <property type="match status" value="1"/>
</dbReference>
<feature type="domain" description="4Fe-4S Mo/W bis-MGD-type" evidence="10">
    <location>
        <begin position="52"/>
        <end position="113"/>
    </location>
</feature>
<accession>A0ABZ3II38</accession>
<dbReference type="PANTHER" id="PTHR43742:SF3">
    <property type="entry name" value="DIMETHYL SULFOXIDE REDUCTASE DMSA"/>
    <property type="match status" value="1"/>
</dbReference>
<dbReference type="Pfam" id="PF00384">
    <property type="entry name" value="Molybdopterin"/>
    <property type="match status" value="1"/>
</dbReference>
<dbReference type="PROSITE" id="PS51669">
    <property type="entry name" value="4FE4S_MOW_BIS_MGD"/>
    <property type="match status" value="1"/>
</dbReference>
<dbReference type="Gene3D" id="2.40.40.20">
    <property type="match status" value="1"/>
</dbReference>
<gene>
    <name evidence="11" type="primary">dmsA</name>
    <name evidence="11" type="ORF">SPSIL_011670</name>
</gene>
<dbReference type="PROSITE" id="PS00932">
    <property type="entry name" value="MOLYBDOPTERIN_PROK_3"/>
    <property type="match status" value="1"/>
</dbReference>
<dbReference type="SUPFAM" id="SSF50692">
    <property type="entry name" value="ADC-like"/>
    <property type="match status" value="1"/>
</dbReference>
<reference evidence="11" key="1">
    <citation type="submission" date="2024-05" db="EMBL/GenBank/DDBJ databases">
        <title>Isolation and characterization of Sporomusa carbonis sp. nov., a carboxydotrophic hydrogenogen in the genus of Sporomusa isolated from a charcoal burning pile.</title>
        <authorList>
            <person name="Boeer T."/>
            <person name="Rosenbaum F."/>
            <person name="Eysell L."/>
            <person name="Mueller V."/>
            <person name="Daniel R."/>
            <person name="Poehlein A."/>
        </authorList>
    </citation>
    <scope>NUCLEOTIDE SEQUENCE [LARGE SCALE GENOMIC DNA]</scope>
    <source>
        <strain evidence="11">DSM 10669</strain>
    </source>
</reference>
<keyword evidence="6 11" id="KW-0560">Oxidoreductase</keyword>
<evidence type="ECO:0000256" key="1">
    <source>
        <dbReference type="ARBA" id="ARBA00001942"/>
    </source>
</evidence>
<dbReference type="InterPro" id="IPR006655">
    <property type="entry name" value="Mopterin_OxRdtase_prok_CS"/>
</dbReference>
<organism evidence="11 12">
    <name type="scientific">Sporomusa silvacetica DSM 10669</name>
    <dbReference type="NCBI Taxonomy" id="1123289"/>
    <lineage>
        <taxon>Bacteria</taxon>
        <taxon>Bacillati</taxon>
        <taxon>Bacillota</taxon>
        <taxon>Negativicutes</taxon>
        <taxon>Selenomonadales</taxon>
        <taxon>Sporomusaceae</taxon>
        <taxon>Sporomusa</taxon>
    </lineage>
</organism>
<dbReference type="EC" id="1.8.5.3" evidence="11"/>
<evidence type="ECO:0000256" key="4">
    <source>
        <dbReference type="ARBA" id="ARBA00022723"/>
    </source>
</evidence>
<keyword evidence="12" id="KW-1185">Reference proteome</keyword>
<dbReference type="InterPro" id="IPR006311">
    <property type="entry name" value="TAT_signal"/>
</dbReference>
<keyword evidence="8" id="KW-0411">Iron-sulfur</keyword>
<evidence type="ECO:0000256" key="6">
    <source>
        <dbReference type="ARBA" id="ARBA00023002"/>
    </source>
</evidence>
<dbReference type="PROSITE" id="PS51318">
    <property type="entry name" value="TAT"/>
    <property type="match status" value="1"/>
</dbReference>
<evidence type="ECO:0000259" key="10">
    <source>
        <dbReference type="PROSITE" id="PS51669"/>
    </source>
</evidence>
<evidence type="ECO:0000256" key="9">
    <source>
        <dbReference type="SAM" id="MobiDB-lite"/>
    </source>
</evidence>
<comment type="similarity">
    <text evidence="2">Belongs to the prokaryotic molybdopterin-containing oxidoreductase family.</text>
</comment>
<dbReference type="InterPro" id="IPR006656">
    <property type="entry name" value="Mopterin_OxRdtase"/>
</dbReference>
<dbReference type="InterPro" id="IPR006963">
    <property type="entry name" value="Mopterin_OxRdtase_4Fe-4S_dom"/>
</dbReference>
<dbReference type="Gene3D" id="3.40.228.10">
    <property type="entry name" value="Dimethylsulfoxide Reductase, domain 2"/>
    <property type="match status" value="1"/>
</dbReference>
<dbReference type="Proteomes" id="UP000216752">
    <property type="component" value="Chromosome"/>
</dbReference>
<keyword evidence="4" id="KW-0479">Metal-binding</keyword>
<dbReference type="Pfam" id="PF01568">
    <property type="entry name" value="Molydop_binding"/>
    <property type="match status" value="1"/>
</dbReference>
<dbReference type="InterPro" id="IPR050612">
    <property type="entry name" value="Prok_Mopterin_Oxidored"/>
</dbReference>
<dbReference type="SMART" id="SM00926">
    <property type="entry name" value="Molybdop_Fe4S4"/>
    <property type="match status" value="1"/>
</dbReference>